<keyword evidence="3" id="KW-1185">Reference proteome</keyword>
<proteinExistence type="predicted"/>
<gene>
    <name evidence="2" type="ORF">GEV37_01230</name>
</gene>
<feature type="domain" description="DUF2268" evidence="1">
    <location>
        <begin position="59"/>
        <end position="120"/>
    </location>
</feature>
<organism evidence="2 3">
    <name type="scientific">Vreelandella malpeensis</name>
    <dbReference type="NCBI Taxonomy" id="1172368"/>
    <lineage>
        <taxon>Bacteria</taxon>
        <taxon>Pseudomonadati</taxon>
        <taxon>Pseudomonadota</taxon>
        <taxon>Gammaproteobacteria</taxon>
        <taxon>Oceanospirillales</taxon>
        <taxon>Halomonadaceae</taxon>
        <taxon>Vreelandella</taxon>
    </lineage>
</organism>
<protein>
    <recommendedName>
        <fullName evidence="1">DUF2268 domain-containing protein</fullName>
    </recommendedName>
</protein>
<evidence type="ECO:0000259" key="1">
    <source>
        <dbReference type="Pfam" id="PF10026"/>
    </source>
</evidence>
<evidence type="ECO:0000313" key="2">
    <source>
        <dbReference type="EMBL" id="MCB8887752.1"/>
    </source>
</evidence>
<dbReference type="EMBL" id="WHVL01000001">
    <property type="protein sequence ID" value="MCB8887752.1"/>
    <property type="molecule type" value="Genomic_DNA"/>
</dbReference>
<dbReference type="RefSeq" id="WP_227388350.1">
    <property type="nucleotide sequence ID" value="NZ_JBHSCJ010000003.1"/>
</dbReference>
<dbReference type="Proteomes" id="UP001319882">
    <property type="component" value="Unassembled WGS sequence"/>
</dbReference>
<accession>A0ABS8DN94</accession>
<comment type="caution">
    <text evidence="2">The sequence shown here is derived from an EMBL/GenBank/DDBJ whole genome shotgun (WGS) entry which is preliminary data.</text>
</comment>
<sequence length="146" mass="16867">MITPLYLYTRDSRHFSSAARDNVEAVGAEVEPQVREHLPLLAEQLELACQTGSMVIPEIARQELGYTLFHELHHLARGWVIHRDETRTTFMEGVVSEGLATVFEHEVGGRRTPWGEYPDNVRGWVEELLALSIRLKRILTRFERCR</sequence>
<dbReference type="InterPro" id="IPR018728">
    <property type="entry name" value="DUF2268"/>
</dbReference>
<dbReference type="Pfam" id="PF10026">
    <property type="entry name" value="DUF2268"/>
    <property type="match status" value="1"/>
</dbReference>
<name>A0ABS8DN94_9GAMM</name>
<reference evidence="2 3" key="1">
    <citation type="journal article" date="2021" name="Sci. Rep.">
        <title>Genome analysis of a halophilic bacterium Halomonas malpeensis YU-PRIM-29(T) reveals its exopolysaccharide and pigment producing capabilities.</title>
        <authorList>
            <person name="Athmika"/>
            <person name="Ghate S.D."/>
            <person name="Arun A.B."/>
            <person name="Rao S.S."/>
            <person name="Kumar S.T.A."/>
            <person name="Kandiyil M.K."/>
            <person name="Saptami K."/>
            <person name="Rekha P.D."/>
        </authorList>
    </citation>
    <scope>NUCLEOTIDE SEQUENCE [LARGE SCALE GENOMIC DNA]</scope>
    <source>
        <strain evidence="3">prim 29</strain>
    </source>
</reference>
<evidence type="ECO:0000313" key="3">
    <source>
        <dbReference type="Proteomes" id="UP001319882"/>
    </source>
</evidence>